<organism evidence="11 12">
    <name type="scientific">Anaeromassilibacillus senegalensis</name>
    <dbReference type="NCBI Taxonomy" id="1673717"/>
    <lineage>
        <taxon>Bacteria</taxon>
        <taxon>Bacillati</taxon>
        <taxon>Bacillota</taxon>
        <taxon>Clostridia</taxon>
        <taxon>Eubacteriales</taxon>
        <taxon>Acutalibacteraceae</taxon>
        <taxon>Anaeromassilibacillus</taxon>
    </lineage>
</organism>
<evidence type="ECO:0000256" key="6">
    <source>
        <dbReference type="ARBA" id="ARBA00022822"/>
    </source>
</evidence>
<gene>
    <name evidence="9" type="primary">trpF</name>
    <name evidence="11" type="ORF">L0P57_04475</name>
</gene>
<protein>
    <recommendedName>
        <fullName evidence="4 9">N-(5'-phosphoribosyl)anthranilate isomerase</fullName>
        <shortName evidence="9">PRAI</shortName>
        <ecNumber evidence="3 9">5.3.1.24</ecNumber>
    </recommendedName>
</protein>
<dbReference type="InterPro" id="IPR013785">
    <property type="entry name" value="Aldolase_TIM"/>
</dbReference>
<evidence type="ECO:0000256" key="8">
    <source>
        <dbReference type="ARBA" id="ARBA00023235"/>
    </source>
</evidence>
<accession>A0ABS9MH99</accession>
<evidence type="ECO:0000313" key="11">
    <source>
        <dbReference type="EMBL" id="MCG4610189.1"/>
    </source>
</evidence>
<dbReference type="EMBL" id="JAKNHQ010000004">
    <property type="protein sequence ID" value="MCG4610189.1"/>
    <property type="molecule type" value="Genomic_DNA"/>
</dbReference>
<keyword evidence="8 9" id="KW-0413">Isomerase</keyword>
<dbReference type="GO" id="GO:0016853">
    <property type="term" value="F:isomerase activity"/>
    <property type="evidence" value="ECO:0007669"/>
    <property type="project" value="UniProtKB-KW"/>
</dbReference>
<dbReference type="PANTHER" id="PTHR42894">
    <property type="entry name" value="N-(5'-PHOSPHORIBOSYL)ANTHRANILATE ISOMERASE"/>
    <property type="match status" value="1"/>
</dbReference>
<dbReference type="Proteomes" id="UP001298681">
    <property type="component" value="Unassembled WGS sequence"/>
</dbReference>
<evidence type="ECO:0000256" key="4">
    <source>
        <dbReference type="ARBA" id="ARBA00022272"/>
    </source>
</evidence>
<evidence type="ECO:0000256" key="2">
    <source>
        <dbReference type="ARBA" id="ARBA00004664"/>
    </source>
</evidence>
<comment type="catalytic activity">
    <reaction evidence="1 9">
        <text>N-(5-phospho-beta-D-ribosyl)anthranilate = 1-(2-carboxyphenylamino)-1-deoxy-D-ribulose 5-phosphate</text>
        <dbReference type="Rhea" id="RHEA:21540"/>
        <dbReference type="ChEBI" id="CHEBI:18277"/>
        <dbReference type="ChEBI" id="CHEBI:58613"/>
        <dbReference type="EC" id="5.3.1.24"/>
    </reaction>
</comment>
<dbReference type="InterPro" id="IPR044643">
    <property type="entry name" value="TrpF_fam"/>
</dbReference>
<evidence type="ECO:0000256" key="1">
    <source>
        <dbReference type="ARBA" id="ARBA00001164"/>
    </source>
</evidence>
<dbReference type="RefSeq" id="WP_195450797.1">
    <property type="nucleotide sequence ID" value="NZ_JAKNHQ010000004.1"/>
</dbReference>
<dbReference type="Gene3D" id="3.20.20.70">
    <property type="entry name" value="Aldolase class I"/>
    <property type="match status" value="1"/>
</dbReference>
<evidence type="ECO:0000256" key="5">
    <source>
        <dbReference type="ARBA" id="ARBA00022605"/>
    </source>
</evidence>
<keyword evidence="6 9" id="KW-0822">Tryptophan biosynthesis</keyword>
<keyword evidence="5 9" id="KW-0028">Amino-acid biosynthesis</keyword>
<evidence type="ECO:0000256" key="9">
    <source>
        <dbReference type="HAMAP-Rule" id="MF_00135"/>
    </source>
</evidence>
<dbReference type="CDD" id="cd00405">
    <property type="entry name" value="PRAI"/>
    <property type="match status" value="1"/>
</dbReference>
<dbReference type="HAMAP" id="MF_00135">
    <property type="entry name" value="PRAI"/>
    <property type="match status" value="1"/>
</dbReference>
<proteinExistence type="inferred from homology"/>
<sequence length="207" mass="22671">MKLKLCGIRRAEDISYVNAFPPDYIGFVFAKSKRQVSAEQAAALSKGLRAGIQTVGVFVNEPIEHLLQIAERARLDVLQLHGDEDAAYIETLRQRTKRPIWKAVRVTDAESIRRSEQLPVDLLLLDSFSPTAYGGSGKVANWPAIREANPQKPFFLAGGLTAENLFEAVEAVHPAGVDLSGGIETGGCKDREKIRAVVTQFQALQDA</sequence>
<keyword evidence="12" id="KW-1185">Reference proteome</keyword>
<comment type="similarity">
    <text evidence="9">Belongs to the TrpF family.</text>
</comment>
<evidence type="ECO:0000259" key="10">
    <source>
        <dbReference type="Pfam" id="PF00697"/>
    </source>
</evidence>
<evidence type="ECO:0000256" key="3">
    <source>
        <dbReference type="ARBA" id="ARBA00012572"/>
    </source>
</evidence>
<comment type="pathway">
    <text evidence="2 9">Amino-acid biosynthesis; L-tryptophan biosynthesis; L-tryptophan from chorismate: step 3/5.</text>
</comment>
<reference evidence="11 12" key="1">
    <citation type="submission" date="2022-01" db="EMBL/GenBank/DDBJ databases">
        <title>Collection of gut derived symbiotic bacterial strains cultured from healthy donors.</title>
        <authorList>
            <person name="Lin H."/>
            <person name="Kohout C."/>
            <person name="Waligurski E."/>
            <person name="Pamer E.G."/>
        </authorList>
    </citation>
    <scope>NUCLEOTIDE SEQUENCE [LARGE SCALE GENOMIC DNA]</scope>
    <source>
        <strain evidence="11 12">DFI.7.58</strain>
    </source>
</reference>
<feature type="domain" description="N-(5'phosphoribosyl) anthranilate isomerase (PRAI)" evidence="10">
    <location>
        <begin position="4"/>
        <end position="199"/>
    </location>
</feature>
<dbReference type="EC" id="5.3.1.24" evidence="3 9"/>
<dbReference type="Pfam" id="PF00697">
    <property type="entry name" value="PRAI"/>
    <property type="match status" value="1"/>
</dbReference>
<dbReference type="SUPFAM" id="SSF51366">
    <property type="entry name" value="Ribulose-phoshate binding barrel"/>
    <property type="match status" value="1"/>
</dbReference>
<evidence type="ECO:0000313" key="12">
    <source>
        <dbReference type="Proteomes" id="UP001298681"/>
    </source>
</evidence>
<dbReference type="PANTHER" id="PTHR42894:SF1">
    <property type="entry name" value="N-(5'-PHOSPHORIBOSYL)ANTHRANILATE ISOMERASE"/>
    <property type="match status" value="1"/>
</dbReference>
<name>A0ABS9MH99_9FIRM</name>
<keyword evidence="7 9" id="KW-0057">Aromatic amino acid biosynthesis</keyword>
<comment type="caution">
    <text evidence="11">The sequence shown here is derived from an EMBL/GenBank/DDBJ whole genome shotgun (WGS) entry which is preliminary data.</text>
</comment>
<dbReference type="InterPro" id="IPR001240">
    <property type="entry name" value="PRAI_dom"/>
</dbReference>
<evidence type="ECO:0000256" key="7">
    <source>
        <dbReference type="ARBA" id="ARBA00023141"/>
    </source>
</evidence>
<dbReference type="InterPro" id="IPR011060">
    <property type="entry name" value="RibuloseP-bd_barrel"/>
</dbReference>